<feature type="non-terminal residue" evidence="1">
    <location>
        <position position="1"/>
    </location>
</feature>
<proteinExistence type="predicted"/>
<evidence type="ECO:0000313" key="1">
    <source>
        <dbReference type="EMBL" id="CAG7720502.1"/>
    </source>
</evidence>
<reference evidence="1" key="1">
    <citation type="submission" date="2021-06" db="EMBL/GenBank/DDBJ databases">
        <authorList>
            <person name="Hodson N. C."/>
            <person name="Mongue J. A."/>
            <person name="Jaron S. K."/>
        </authorList>
    </citation>
    <scope>NUCLEOTIDE SEQUENCE</scope>
</reference>
<accession>A0A8J2JKA6</accession>
<keyword evidence="2" id="KW-1185">Reference proteome</keyword>
<protein>
    <submittedName>
        <fullName evidence="1">Uncharacterized protein</fullName>
    </submittedName>
</protein>
<name>A0A8J2JKA6_9HEXA</name>
<dbReference type="Proteomes" id="UP000708208">
    <property type="component" value="Unassembled WGS sequence"/>
</dbReference>
<sequence length="16" mass="2017">LLMFFLWCPSLSFNLW</sequence>
<gene>
    <name evidence="1" type="ORF">AFUS01_LOCUS9775</name>
</gene>
<organism evidence="1 2">
    <name type="scientific">Allacma fusca</name>
    <dbReference type="NCBI Taxonomy" id="39272"/>
    <lineage>
        <taxon>Eukaryota</taxon>
        <taxon>Metazoa</taxon>
        <taxon>Ecdysozoa</taxon>
        <taxon>Arthropoda</taxon>
        <taxon>Hexapoda</taxon>
        <taxon>Collembola</taxon>
        <taxon>Symphypleona</taxon>
        <taxon>Sminthuridae</taxon>
        <taxon>Allacma</taxon>
    </lineage>
</organism>
<dbReference type="EMBL" id="CAJVCH010071189">
    <property type="protein sequence ID" value="CAG7720502.1"/>
    <property type="molecule type" value="Genomic_DNA"/>
</dbReference>
<dbReference type="AlphaFoldDB" id="A0A8J2JKA6"/>
<comment type="caution">
    <text evidence="1">The sequence shown here is derived from an EMBL/GenBank/DDBJ whole genome shotgun (WGS) entry which is preliminary data.</text>
</comment>
<evidence type="ECO:0000313" key="2">
    <source>
        <dbReference type="Proteomes" id="UP000708208"/>
    </source>
</evidence>